<accession>A0ABX8RIN8</accession>
<dbReference type="PANTHER" id="PTHR48207:SF3">
    <property type="entry name" value="SUCCINATE--HYDROXYMETHYLGLUTARATE COA-TRANSFERASE"/>
    <property type="match status" value="1"/>
</dbReference>
<evidence type="ECO:0000256" key="1">
    <source>
        <dbReference type="SAM" id="MobiDB-lite"/>
    </source>
</evidence>
<sequence>MTDENRTLGVLSGIVVADFGRILAAPYLTMLLADLGAEVIKVERPGVGDDTRGWGPPFVDGQSTYFQSVNRNKTSVALDLRSEEGQRYARELVRRADIVVENFRPGTMAKFGLAYEQARALNPRLVYCSLSAFGGGKGAELPGYDLLIQAAGGLMSITGPRAGEPTKTGVAVVDVLAGLHATVGVLAALRHRDATGEGQLVEVNLLSSLLAGMVNQSAAYSLAGVVPTILGNRHPSIAPYEVFPTADLPLALAVGSDGQFTTLCEAIGAEQLAVDPRFIDNATRVAHVEVLAEQLGEILSTRPAADWEALLTPLGVPCGPVNDMAGAFTLADRLGLQPRISSGTADMPPLVANPITLSRNPVRYTNPPPALGSGTDRIRSWLDSDTEPREDAR</sequence>
<gene>
    <name evidence="2" type="ORF">KV110_22200</name>
</gene>
<reference evidence="2 3" key="1">
    <citation type="submission" date="2021-07" db="EMBL/GenBank/DDBJ databases">
        <title>Whole Genome Sequence of Nocardia Iowensis.</title>
        <authorList>
            <person name="Lamm A."/>
            <person name="Collins-Fairclough A.M."/>
            <person name="Bunk B."/>
            <person name="Sproer C."/>
        </authorList>
    </citation>
    <scope>NUCLEOTIDE SEQUENCE [LARGE SCALE GENOMIC DNA]</scope>
    <source>
        <strain evidence="2 3">NRRL 5646</strain>
    </source>
</reference>
<dbReference type="GO" id="GO:0016740">
    <property type="term" value="F:transferase activity"/>
    <property type="evidence" value="ECO:0007669"/>
    <property type="project" value="UniProtKB-KW"/>
</dbReference>
<organism evidence="2 3">
    <name type="scientific">Nocardia iowensis</name>
    <dbReference type="NCBI Taxonomy" id="204891"/>
    <lineage>
        <taxon>Bacteria</taxon>
        <taxon>Bacillati</taxon>
        <taxon>Actinomycetota</taxon>
        <taxon>Actinomycetes</taxon>
        <taxon>Mycobacteriales</taxon>
        <taxon>Nocardiaceae</taxon>
        <taxon>Nocardia</taxon>
    </lineage>
</organism>
<protein>
    <submittedName>
        <fullName evidence="2">CoA transferase</fullName>
    </submittedName>
</protein>
<feature type="region of interest" description="Disordered" evidence="1">
    <location>
        <begin position="361"/>
        <end position="393"/>
    </location>
</feature>
<keyword evidence="3" id="KW-1185">Reference proteome</keyword>
<dbReference type="Proteomes" id="UP000694257">
    <property type="component" value="Chromosome"/>
</dbReference>
<dbReference type="RefSeq" id="WP_218469203.1">
    <property type="nucleotide sequence ID" value="NZ_BAABJN010000008.1"/>
</dbReference>
<dbReference type="EMBL" id="CP078145">
    <property type="protein sequence ID" value="QXN88320.1"/>
    <property type="molecule type" value="Genomic_DNA"/>
</dbReference>
<dbReference type="InterPro" id="IPR050483">
    <property type="entry name" value="CoA-transferase_III_domain"/>
</dbReference>
<feature type="compositionally biased region" description="Basic and acidic residues" evidence="1">
    <location>
        <begin position="376"/>
        <end position="393"/>
    </location>
</feature>
<proteinExistence type="predicted"/>
<name>A0ABX8RIN8_NOCIO</name>
<dbReference type="PANTHER" id="PTHR48207">
    <property type="entry name" value="SUCCINATE--HYDROXYMETHYLGLUTARATE COA-TRANSFERASE"/>
    <property type="match status" value="1"/>
</dbReference>
<evidence type="ECO:0000313" key="3">
    <source>
        <dbReference type="Proteomes" id="UP000694257"/>
    </source>
</evidence>
<evidence type="ECO:0000313" key="2">
    <source>
        <dbReference type="EMBL" id="QXN88320.1"/>
    </source>
</evidence>
<dbReference type="InterPro" id="IPR003673">
    <property type="entry name" value="CoA-Trfase_fam_III"/>
</dbReference>
<keyword evidence="2" id="KW-0808">Transferase</keyword>
<dbReference type="Pfam" id="PF02515">
    <property type="entry name" value="CoA_transf_3"/>
    <property type="match status" value="1"/>
</dbReference>